<keyword evidence="2" id="KW-1185">Reference proteome</keyword>
<dbReference type="RefSeq" id="WP_109982897.1">
    <property type="nucleotide sequence ID" value="NZ_QGTD01000001.1"/>
</dbReference>
<dbReference type="GO" id="GO:0005829">
    <property type="term" value="C:cytosol"/>
    <property type="evidence" value="ECO:0007669"/>
    <property type="project" value="TreeGrafter"/>
</dbReference>
<dbReference type="SFLD" id="SFLDS00003">
    <property type="entry name" value="Haloacid_Dehalogenase"/>
    <property type="match status" value="1"/>
</dbReference>
<dbReference type="Pfam" id="PF08282">
    <property type="entry name" value="Hydrolase_3"/>
    <property type="match status" value="1"/>
</dbReference>
<dbReference type="PANTHER" id="PTHR10000">
    <property type="entry name" value="PHOSPHOSERINE PHOSPHATASE"/>
    <property type="match status" value="1"/>
</dbReference>
<dbReference type="GO" id="GO:0016791">
    <property type="term" value="F:phosphatase activity"/>
    <property type="evidence" value="ECO:0007669"/>
    <property type="project" value="TreeGrafter"/>
</dbReference>
<organism evidence="1 2">
    <name type="scientific">Gracilibacillus dipsosauri</name>
    <dbReference type="NCBI Taxonomy" id="178340"/>
    <lineage>
        <taxon>Bacteria</taxon>
        <taxon>Bacillati</taxon>
        <taxon>Bacillota</taxon>
        <taxon>Bacilli</taxon>
        <taxon>Bacillales</taxon>
        <taxon>Bacillaceae</taxon>
        <taxon>Gracilibacillus</taxon>
    </lineage>
</organism>
<dbReference type="OrthoDB" id="9810101at2"/>
<dbReference type="NCBIfam" id="TIGR00099">
    <property type="entry name" value="Cof-subfamily"/>
    <property type="match status" value="1"/>
</dbReference>
<dbReference type="InterPro" id="IPR006379">
    <property type="entry name" value="HAD-SF_hydro_IIB"/>
</dbReference>
<dbReference type="InterPro" id="IPR023214">
    <property type="entry name" value="HAD_sf"/>
</dbReference>
<dbReference type="CDD" id="cd07517">
    <property type="entry name" value="HAD_HPP"/>
    <property type="match status" value="1"/>
</dbReference>
<dbReference type="InterPro" id="IPR036412">
    <property type="entry name" value="HAD-like_sf"/>
</dbReference>
<dbReference type="PROSITE" id="PS01229">
    <property type="entry name" value="COF_2"/>
    <property type="match status" value="1"/>
</dbReference>
<keyword evidence="1" id="KW-0378">Hydrolase</keyword>
<dbReference type="SUPFAM" id="SSF56784">
    <property type="entry name" value="HAD-like"/>
    <property type="match status" value="1"/>
</dbReference>
<dbReference type="Gene3D" id="3.30.1240.10">
    <property type="match status" value="1"/>
</dbReference>
<proteinExistence type="predicted"/>
<comment type="caution">
    <text evidence="1">The sequence shown here is derived from an EMBL/GenBank/DDBJ whole genome shotgun (WGS) entry which is preliminary data.</text>
</comment>
<dbReference type="EMBL" id="QGTD01000001">
    <property type="protein sequence ID" value="PWU70352.1"/>
    <property type="molecule type" value="Genomic_DNA"/>
</dbReference>
<dbReference type="Proteomes" id="UP000245624">
    <property type="component" value="Unassembled WGS sequence"/>
</dbReference>
<dbReference type="PANTHER" id="PTHR10000:SF25">
    <property type="entry name" value="PHOSPHATASE YKRA-RELATED"/>
    <property type="match status" value="1"/>
</dbReference>
<accession>A0A317L387</accession>
<evidence type="ECO:0000313" key="1">
    <source>
        <dbReference type="EMBL" id="PWU70352.1"/>
    </source>
</evidence>
<dbReference type="GO" id="GO:0000287">
    <property type="term" value="F:magnesium ion binding"/>
    <property type="evidence" value="ECO:0007669"/>
    <property type="project" value="TreeGrafter"/>
</dbReference>
<dbReference type="AlphaFoldDB" id="A0A317L387"/>
<dbReference type="SFLD" id="SFLDG01144">
    <property type="entry name" value="C2.B.4:_PGP_Like"/>
    <property type="match status" value="1"/>
</dbReference>
<reference evidence="1 2" key="1">
    <citation type="submission" date="2018-05" db="EMBL/GenBank/DDBJ databases">
        <title>Genomic analysis of Gracilibacillus dipsosauri DD1 reveals novel features of a salt-tolerant amylase.</title>
        <authorList>
            <person name="Deutch C.E."/>
            <person name="Yang S."/>
        </authorList>
    </citation>
    <scope>NUCLEOTIDE SEQUENCE [LARGE SCALE GENOMIC DNA]</scope>
    <source>
        <strain evidence="1 2">DD1</strain>
    </source>
</reference>
<evidence type="ECO:0000313" key="2">
    <source>
        <dbReference type="Proteomes" id="UP000245624"/>
    </source>
</evidence>
<gene>
    <name evidence="1" type="ORF">DLJ74_00495</name>
</gene>
<dbReference type="NCBIfam" id="TIGR01484">
    <property type="entry name" value="HAD-SF-IIB"/>
    <property type="match status" value="1"/>
</dbReference>
<protein>
    <submittedName>
        <fullName evidence="1">Cof-type HAD-IIB family hydrolase</fullName>
    </submittedName>
</protein>
<sequence length="259" mass="29479">MKEQSVIFFDIDGTLLDHDKKLPPSTKEAIFQLKENGHLVAIATGRAPFMYEDLREELDIDTFVSYNGQYIVLNGEVLHTNPLNIDSLIKLTETALHNDHPVVFMDHEDMKANVPDHPHVKEGIESLKIKHFPTHDPYYYEGRELYQSLLFCPEGEVKQYKDNFRDFDFVRWHPLSVDVLPKGGSKAKGIEKIVEKLNIPKERIYAFGDGLNDIEMLSTVNNSVAMGNAEEKVKNVAKYITESVENNGIEHGLKLVGLL</sequence>
<dbReference type="Gene3D" id="3.40.50.1000">
    <property type="entry name" value="HAD superfamily/HAD-like"/>
    <property type="match status" value="1"/>
</dbReference>
<name>A0A317L387_9BACI</name>
<dbReference type="InterPro" id="IPR000150">
    <property type="entry name" value="Cof"/>
</dbReference>
<dbReference type="SFLD" id="SFLDG01140">
    <property type="entry name" value="C2.B:_Phosphomannomutase_and_P"/>
    <property type="match status" value="1"/>
</dbReference>